<dbReference type="Gene3D" id="3.40.50.720">
    <property type="entry name" value="NAD(P)-binding Rossmann-like Domain"/>
    <property type="match status" value="1"/>
</dbReference>
<dbReference type="Proteomes" id="UP001589870">
    <property type="component" value="Unassembled WGS sequence"/>
</dbReference>
<sequence length="313" mass="33760">MTVVDREEAWAGTRALVTGATGFIGSHLVGRLASLGAEVHAVSRRPPERAGCGEIWHRADLRGADATLEIFGVARPDVVFHLASEVNGARDPHVVLPTLEHNLISTVNVLSAAIARPDVRLLLCGSSEEPRPANGHSPPPSPYAMAKWAATGYAQLFQRLWDVPITILRPTMVYGPGQQDTAKLVPYVTLALLRGEEPRLTSGAKLVDWVYVDDVVDAFVTAARSEGAVGQIFDVGTGTRVSVRETVELLFRLAGRTRAPEFGAVPDRPHDISQTADLEPAAKALGGWRPAVGLEEGLKRTFSWYAREAVGKR</sequence>
<dbReference type="InterPro" id="IPR036291">
    <property type="entry name" value="NAD(P)-bd_dom_sf"/>
</dbReference>
<evidence type="ECO:0000313" key="3">
    <source>
        <dbReference type="EMBL" id="MFC0864144.1"/>
    </source>
</evidence>
<evidence type="ECO:0000259" key="2">
    <source>
        <dbReference type="Pfam" id="PF01370"/>
    </source>
</evidence>
<dbReference type="SUPFAM" id="SSF51735">
    <property type="entry name" value="NAD(P)-binding Rossmann-fold domains"/>
    <property type="match status" value="1"/>
</dbReference>
<organism evidence="3 4">
    <name type="scientific">Sphaerimonospora cavernae</name>
    <dbReference type="NCBI Taxonomy" id="1740611"/>
    <lineage>
        <taxon>Bacteria</taxon>
        <taxon>Bacillati</taxon>
        <taxon>Actinomycetota</taxon>
        <taxon>Actinomycetes</taxon>
        <taxon>Streptosporangiales</taxon>
        <taxon>Streptosporangiaceae</taxon>
        <taxon>Sphaerimonospora</taxon>
    </lineage>
</organism>
<dbReference type="Pfam" id="PF01370">
    <property type="entry name" value="Epimerase"/>
    <property type="match status" value="1"/>
</dbReference>
<accession>A0ABV6U6R5</accession>
<comment type="similarity">
    <text evidence="1">Belongs to the NAD(P)-dependent epimerase/dehydratase family.</text>
</comment>
<dbReference type="EMBL" id="JBHMQT010000037">
    <property type="protein sequence ID" value="MFC0864144.1"/>
    <property type="molecule type" value="Genomic_DNA"/>
</dbReference>
<protein>
    <submittedName>
        <fullName evidence="3">NAD-dependent epimerase/dehydratase family protein</fullName>
    </submittedName>
</protein>
<keyword evidence="4" id="KW-1185">Reference proteome</keyword>
<dbReference type="RefSeq" id="WP_394302265.1">
    <property type="nucleotide sequence ID" value="NZ_JBHMQT010000037.1"/>
</dbReference>
<gene>
    <name evidence="3" type="ORF">ACFHYQ_17760</name>
</gene>
<name>A0ABV6U6R5_9ACTN</name>
<reference evidence="3 4" key="1">
    <citation type="submission" date="2024-09" db="EMBL/GenBank/DDBJ databases">
        <authorList>
            <person name="Sun Q."/>
            <person name="Mori K."/>
        </authorList>
    </citation>
    <scope>NUCLEOTIDE SEQUENCE [LARGE SCALE GENOMIC DNA]</scope>
    <source>
        <strain evidence="3 4">TBRC 1851</strain>
    </source>
</reference>
<dbReference type="PANTHER" id="PTHR43000">
    <property type="entry name" value="DTDP-D-GLUCOSE 4,6-DEHYDRATASE-RELATED"/>
    <property type="match status" value="1"/>
</dbReference>
<comment type="caution">
    <text evidence="3">The sequence shown here is derived from an EMBL/GenBank/DDBJ whole genome shotgun (WGS) entry which is preliminary data.</text>
</comment>
<evidence type="ECO:0000313" key="4">
    <source>
        <dbReference type="Proteomes" id="UP001589870"/>
    </source>
</evidence>
<dbReference type="InterPro" id="IPR001509">
    <property type="entry name" value="Epimerase_deHydtase"/>
</dbReference>
<proteinExistence type="inferred from homology"/>
<feature type="domain" description="NAD-dependent epimerase/dehydratase" evidence="2">
    <location>
        <begin position="15"/>
        <end position="236"/>
    </location>
</feature>
<evidence type="ECO:0000256" key="1">
    <source>
        <dbReference type="ARBA" id="ARBA00007637"/>
    </source>
</evidence>